<dbReference type="PANTHER" id="PTHR30154">
    <property type="entry name" value="LEUCINE-RESPONSIVE REGULATORY PROTEIN"/>
    <property type="match status" value="1"/>
</dbReference>
<dbReference type="EMBL" id="AM236084">
    <property type="protein sequence ID" value="CAK10283.1"/>
    <property type="molecule type" value="Genomic_DNA"/>
</dbReference>
<dbReference type="InterPro" id="IPR036390">
    <property type="entry name" value="WH_DNA-bd_sf"/>
</dbReference>
<gene>
    <name evidence="5" type="ordered locus">pRL100057</name>
</gene>
<protein>
    <submittedName>
        <fullName evidence="5">AsnC family transcriptional regulator</fullName>
    </submittedName>
</protein>
<dbReference type="KEGG" id="rle:pRL100057"/>
<dbReference type="Pfam" id="PF01037">
    <property type="entry name" value="AsnC_trans_reg"/>
    <property type="match status" value="1"/>
</dbReference>
<evidence type="ECO:0000313" key="6">
    <source>
        <dbReference type="Proteomes" id="UP000006575"/>
    </source>
</evidence>
<dbReference type="HOGENOM" id="CLU_091233_0_2_5"/>
<geneLocation type="plasmid" evidence="5 6">
    <name>pRL10</name>
</geneLocation>
<dbReference type="PRINTS" id="PR00033">
    <property type="entry name" value="HTHASNC"/>
</dbReference>
<dbReference type="InterPro" id="IPR019887">
    <property type="entry name" value="Tscrpt_reg_AsnC/Lrp_C"/>
</dbReference>
<feature type="domain" description="HTH asnC-type" evidence="4">
    <location>
        <begin position="35"/>
        <end position="96"/>
    </location>
</feature>
<proteinExistence type="predicted"/>
<evidence type="ECO:0000259" key="4">
    <source>
        <dbReference type="PROSITE" id="PS50956"/>
    </source>
</evidence>
<dbReference type="Proteomes" id="UP000006575">
    <property type="component" value="Plasmid pRL10"/>
</dbReference>
<dbReference type="InterPro" id="IPR019888">
    <property type="entry name" value="Tscrpt_reg_AsnC-like"/>
</dbReference>
<dbReference type="InterPro" id="IPR011008">
    <property type="entry name" value="Dimeric_a/b-barrel"/>
</dbReference>
<organism evidence="5 6">
    <name type="scientific">Rhizobium johnstonii (strain DSM 114642 / LMG 32736 / 3841)</name>
    <name type="common">Rhizobium leguminosarum bv. viciae</name>
    <dbReference type="NCBI Taxonomy" id="216596"/>
    <lineage>
        <taxon>Bacteria</taxon>
        <taxon>Pseudomonadati</taxon>
        <taxon>Pseudomonadota</taxon>
        <taxon>Alphaproteobacteria</taxon>
        <taxon>Hyphomicrobiales</taxon>
        <taxon>Rhizobiaceae</taxon>
        <taxon>Rhizobium/Agrobacterium group</taxon>
        <taxon>Rhizobium</taxon>
        <taxon>Rhizobium johnstonii</taxon>
    </lineage>
</organism>
<keyword evidence="5" id="KW-0614">Plasmid</keyword>
<dbReference type="GO" id="GO:0043565">
    <property type="term" value="F:sequence-specific DNA binding"/>
    <property type="evidence" value="ECO:0007669"/>
    <property type="project" value="InterPro"/>
</dbReference>
<keyword evidence="3" id="KW-0804">Transcription</keyword>
<reference evidence="5 6" key="1">
    <citation type="journal article" date="2006" name="Genome Biol.">
        <title>The genome of Rhizobium leguminosarum has recognizable core and accessory components.</title>
        <authorList>
            <person name="Young J.W."/>
            <person name="Crossman L.C."/>
            <person name="Johnston A.W.B."/>
            <person name="Thomson N.R."/>
            <person name="Ghazoui Z.F."/>
            <person name="Hull K.H."/>
            <person name="Wexler M."/>
            <person name="Curson A.R.J."/>
            <person name="Todd J.D."/>
            <person name="Poole P.S."/>
            <person name="Mauchline T.H."/>
            <person name="East A.K."/>
            <person name="Quail M.A."/>
            <person name="Churcher C."/>
            <person name="Arrowsmith C."/>
            <person name="Cherevach A."/>
            <person name="Chillingworth T."/>
            <person name="Clarke K."/>
            <person name="Cronin A."/>
            <person name="Davis P."/>
            <person name="Fraser A."/>
            <person name="Hance Z."/>
            <person name="Hauser H."/>
            <person name="Jagels K."/>
            <person name="Moule S."/>
            <person name="Mungall K."/>
            <person name="Norbertczak H."/>
            <person name="Rabbinowitsch E."/>
            <person name="Sanders M."/>
            <person name="Simmonds M."/>
            <person name="Whitehead S."/>
            <person name="Parkhill J."/>
        </authorList>
    </citation>
    <scope>NUCLEOTIDE SEQUENCE [LARGE SCALE GENOMIC DNA]</scope>
    <source>
        <strain evidence="6">DSM 114642 / LMG 32736 / 3841</strain>
    </source>
</reference>
<dbReference type="GO" id="GO:0006355">
    <property type="term" value="P:regulation of DNA-templated transcription"/>
    <property type="evidence" value="ECO:0007669"/>
    <property type="project" value="UniProtKB-ARBA"/>
</dbReference>
<evidence type="ECO:0000256" key="3">
    <source>
        <dbReference type="ARBA" id="ARBA00023163"/>
    </source>
</evidence>
<dbReference type="SUPFAM" id="SSF54909">
    <property type="entry name" value="Dimeric alpha+beta barrel"/>
    <property type="match status" value="1"/>
</dbReference>
<keyword evidence="2" id="KW-0238">DNA-binding</keyword>
<dbReference type="SMART" id="SM00344">
    <property type="entry name" value="HTH_ASNC"/>
    <property type="match status" value="1"/>
</dbReference>
<dbReference type="GO" id="GO:0005829">
    <property type="term" value="C:cytosol"/>
    <property type="evidence" value="ECO:0007669"/>
    <property type="project" value="TreeGrafter"/>
</dbReference>
<dbReference type="InterPro" id="IPR019885">
    <property type="entry name" value="Tscrpt_reg_HTH_AsnC-type_CS"/>
</dbReference>
<dbReference type="PANTHER" id="PTHR30154:SF46">
    <property type="entry name" value="TRANSCRIPTIONAL REGULATORY PROTEIN"/>
    <property type="match status" value="1"/>
</dbReference>
<sequence>MFAIFDTLRYYRAWKSPRFRQICRYFDMTSKSHPLDLFDVRLLAAIQSNAELTQTELSQVVNLSAAQCSRRLDRLRSEGLIQNVVAILNPEKLGFSVVAHTLVSLRSHTEEGNAQLHRFIETAPEILECYSQTGDADFLMKIVASDLDHLSIFLERMIKVTGGLASVTSSIVLRTIKKSTELPLQIIQT</sequence>
<dbReference type="PROSITE" id="PS50956">
    <property type="entry name" value="HTH_ASNC_2"/>
    <property type="match status" value="1"/>
</dbReference>
<keyword evidence="1" id="KW-0805">Transcription regulation</keyword>
<dbReference type="PROSITE" id="PS00519">
    <property type="entry name" value="HTH_ASNC_1"/>
    <property type="match status" value="1"/>
</dbReference>
<dbReference type="InterPro" id="IPR000485">
    <property type="entry name" value="AsnC-type_HTH_dom"/>
</dbReference>
<accession>Q1M874</accession>
<dbReference type="Gene3D" id="3.30.70.920">
    <property type="match status" value="1"/>
</dbReference>
<evidence type="ECO:0000256" key="1">
    <source>
        <dbReference type="ARBA" id="ARBA00023015"/>
    </source>
</evidence>
<dbReference type="GO" id="GO:0043200">
    <property type="term" value="P:response to amino acid"/>
    <property type="evidence" value="ECO:0007669"/>
    <property type="project" value="TreeGrafter"/>
</dbReference>
<keyword evidence="6" id="KW-1185">Reference proteome</keyword>
<dbReference type="Gene3D" id="1.10.10.10">
    <property type="entry name" value="Winged helix-like DNA-binding domain superfamily/Winged helix DNA-binding domain"/>
    <property type="match status" value="1"/>
</dbReference>
<dbReference type="Pfam" id="PF13412">
    <property type="entry name" value="HTH_24"/>
    <property type="match status" value="1"/>
</dbReference>
<dbReference type="InterPro" id="IPR011991">
    <property type="entry name" value="ArsR-like_HTH"/>
</dbReference>
<evidence type="ECO:0000313" key="5">
    <source>
        <dbReference type="EMBL" id="CAK10283.1"/>
    </source>
</evidence>
<name>Q1M874_RHIJ3</name>
<dbReference type="SUPFAM" id="SSF46785">
    <property type="entry name" value="Winged helix' DNA-binding domain"/>
    <property type="match status" value="1"/>
</dbReference>
<dbReference type="InterPro" id="IPR036388">
    <property type="entry name" value="WH-like_DNA-bd_sf"/>
</dbReference>
<dbReference type="EnsemblBacteria" id="CAK10283">
    <property type="protein sequence ID" value="CAK10283"/>
    <property type="gene ID" value="pRL100057"/>
</dbReference>
<dbReference type="CDD" id="cd00090">
    <property type="entry name" value="HTH_ARSR"/>
    <property type="match status" value="1"/>
</dbReference>
<dbReference type="AlphaFoldDB" id="Q1M874"/>
<evidence type="ECO:0000256" key="2">
    <source>
        <dbReference type="ARBA" id="ARBA00023125"/>
    </source>
</evidence>